<dbReference type="EMBL" id="JACHGM010000011">
    <property type="protein sequence ID" value="MBB5141767.1"/>
    <property type="molecule type" value="Genomic_DNA"/>
</dbReference>
<organism evidence="1 2">
    <name type="scientific">Borreliella afzelii</name>
    <name type="common">Borrelia afzelii</name>
    <dbReference type="NCBI Taxonomy" id="29518"/>
    <lineage>
        <taxon>Bacteria</taxon>
        <taxon>Pseudomonadati</taxon>
        <taxon>Spirochaetota</taxon>
        <taxon>Spirochaetia</taxon>
        <taxon>Spirochaetales</taxon>
        <taxon>Borreliaceae</taxon>
        <taxon>Borreliella</taxon>
    </lineage>
</organism>
<name>A0AB34Z551_BORAF</name>
<dbReference type="Proteomes" id="UP000529652">
    <property type="component" value="Unassembled WGS sequence"/>
</dbReference>
<sequence length="52" mass="5947">MFIIYVVFVPISSCKNYASSKDVKNLEQDFRKQAFLGVGTKDEIKKNNPECC</sequence>
<protein>
    <recommendedName>
        <fullName evidence="3">Lipoprotein</fullName>
    </recommendedName>
</protein>
<gene>
    <name evidence="1" type="ORF">HNP63_001188</name>
</gene>
<comment type="caution">
    <text evidence="1">The sequence shown here is derived from an EMBL/GenBank/DDBJ whole genome shotgun (WGS) entry which is preliminary data.</text>
</comment>
<dbReference type="RefSeq" id="WP_011703864.1">
    <property type="nucleotide sequence ID" value="NZ_CAXOVK010000004.1"/>
</dbReference>
<proteinExistence type="predicted"/>
<accession>A0AB34Z551</accession>
<evidence type="ECO:0008006" key="3">
    <source>
        <dbReference type="Google" id="ProtNLM"/>
    </source>
</evidence>
<reference evidence="1 2" key="1">
    <citation type="submission" date="2020-08" db="EMBL/GenBank/DDBJ databases">
        <title>Genomic Encyclopedia of Type Strains, Phase IV (KMG-IV): sequencing the most valuable type-strain genomes for metagenomic binning, comparative biology and taxonomic classification.</title>
        <authorList>
            <person name="Goeker M."/>
        </authorList>
    </citation>
    <scope>NUCLEOTIDE SEQUENCE [LARGE SCALE GENOMIC DNA]</scope>
    <source>
        <strain evidence="1 2">DSM 10508</strain>
    </source>
</reference>
<evidence type="ECO:0000313" key="2">
    <source>
        <dbReference type="Proteomes" id="UP000529652"/>
    </source>
</evidence>
<evidence type="ECO:0000313" key="1">
    <source>
        <dbReference type="EMBL" id="MBB5141767.1"/>
    </source>
</evidence>
<dbReference type="AlphaFoldDB" id="A0AB34Z551"/>